<dbReference type="PROSITE" id="PS51257">
    <property type="entry name" value="PROKAR_LIPOPROTEIN"/>
    <property type="match status" value="1"/>
</dbReference>
<feature type="chain" id="PRO_5022009662" description="Lipoprotein" evidence="1">
    <location>
        <begin position="24"/>
        <end position="154"/>
    </location>
</feature>
<sequence>MLYRPLAFAAATSLLLVACREQATQTTEVPATSAASTPAGPQCYAYRSAKDTVRLTLSTMQPTVTGQLSYRYFEKDRNEGTIRGAMHGDTLRAEYTFQSEGVASVREVAFLRRGTGFVEGYGDVIERGGAMVFKQPQTLKFDSTTTLAPVPCPK</sequence>
<name>A0A558C2M6_9BACT</name>
<dbReference type="OrthoDB" id="794403at2"/>
<dbReference type="RefSeq" id="WP_144844035.1">
    <property type="nucleotide sequence ID" value="NZ_VMRJ01000001.1"/>
</dbReference>
<dbReference type="EMBL" id="VMRJ01000001">
    <property type="protein sequence ID" value="TVT43029.1"/>
    <property type="molecule type" value="Genomic_DNA"/>
</dbReference>
<dbReference type="AlphaFoldDB" id="A0A558C2M6"/>
<evidence type="ECO:0000313" key="3">
    <source>
        <dbReference type="Proteomes" id="UP000317624"/>
    </source>
</evidence>
<dbReference type="Proteomes" id="UP000317624">
    <property type="component" value="Unassembled WGS sequence"/>
</dbReference>
<accession>A0A558C2M6</accession>
<keyword evidence="1" id="KW-0732">Signal</keyword>
<reference evidence="2 3" key="1">
    <citation type="submission" date="2019-07" db="EMBL/GenBank/DDBJ databases">
        <title>Hymenobacter sp. straun FUR1 Genome sequencing and assembly.</title>
        <authorList>
            <person name="Chhetri G."/>
        </authorList>
    </citation>
    <scope>NUCLEOTIDE SEQUENCE [LARGE SCALE GENOMIC DNA]</scope>
    <source>
        <strain evidence="2 3">Fur1</strain>
    </source>
</reference>
<gene>
    <name evidence="2" type="ORF">FNT36_02755</name>
</gene>
<organism evidence="2 3">
    <name type="scientific">Hymenobacter setariae</name>
    <dbReference type="NCBI Taxonomy" id="2594794"/>
    <lineage>
        <taxon>Bacteria</taxon>
        <taxon>Pseudomonadati</taxon>
        <taxon>Bacteroidota</taxon>
        <taxon>Cytophagia</taxon>
        <taxon>Cytophagales</taxon>
        <taxon>Hymenobacteraceae</taxon>
        <taxon>Hymenobacter</taxon>
    </lineage>
</organism>
<feature type="signal peptide" evidence="1">
    <location>
        <begin position="1"/>
        <end position="23"/>
    </location>
</feature>
<evidence type="ECO:0000313" key="2">
    <source>
        <dbReference type="EMBL" id="TVT43029.1"/>
    </source>
</evidence>
<protein>
    <recommendedName>
        <fullName evidence="4">Lipoprotein</fullName>
    </recommendedName>
</protein>
<comment type="caution">
    <text evidence="2">The sequence shown here is derived from an EMBL/GenBank/DDBJ whole genome shotgun (WGS) entry which is preliminary data.</text>
</comment>
<evidence type="ECO:0008006" key="4">
    <source>
        <dbReference type="Google" id="ProtNLM"/>
    </source>
</evidence>
<keyword evidence="3" id="KW-1185">Reference proteome</keyword>
<proteinExistence type="predicted"/>
<evidence type="ECO:0000256" key="1">
    <source>
        <dbReference type="SAM" id="SignalP"/>
    </source>
</evidence>